<sequence length="101" mass="11762">MKGHISCQSTNEPAFVTTKEQKLTINCREIFKSNLNEKLFTLCSFQHDAVVLPVKLSILPLHSALPDKRKRKKKKRRKHTLEEDRRRRHQSGHAVSALFKT</sequence>
<dbReference type="Proteomes" id="UP001060085">
    <property type="component" value="Linkage Group LG08"/>
</dbReference>
<organism evidence="1 2">
    <name type="scientific">Catharanthus roseus</name>
    <name type="common">Madagascar periwinkle</name>
    <name type="synonym">Vinca rosea</name>
    <dbReference type="NCBI Taxonomy" id="4058"/>
    <lineage>
        <taxon>Eukaryota</taxon>
        <taxon>Viridiplantae</taxon>
        <taxon>Streptophyta</taxon>
        <taxon>Embryophyta</taxon>
        <taxon>Tracheophyta</taxon>
        <taxon>Spermatophyta</taxon>
        <taxon>Magnoliopsida</taxon>
        <taxon>eudicotyledons</taxon>
        <taxon>Gunneridae</taxon>
        <taxon>Pentapetalae</taxon>
        <taxon>asterids</taxon>
        <taxon>lamiids</taxon>
        <taxon>Gentianales</taxon>
        <taxon>Apocynaceae</taxon>
        <taxon>Rauvolfioideae</taxon>
        <taxon>Vinceae</taxon>
        <taxon>Catharanthinae</taxon>
        <taxon>Catharanthus</taxon>
    </lineage>
</organism>
<reference evidence="2" key="1">
    <citation type="journal article" date="2023" name="Nat. Plants">
        <title>Single-cell RNA sequencing provides a high-resolution roadmap for understanding the multicellular compartmentation of specialized metabolism.</title>
        <authorList>
            <person name="Sun S."/>
            <person name="Shen X."/>
            <person name="Li Y."/>
            <person name="Li Y."/>
            <person name="Wang S."/>
            <person name="Li R."/>
            <person name="Zhang H."/>
            <person name="Shen G."/>
            <person name="Guo B."/>
            <person name="Wei J."/>
            <person name="Xu J."/>
            <person name="St-Pierre B."/>
            <person name="Chen S."/>
            <person name="Sun C."/>
        </authorList>
    </citation>
    <scope>NUCLEOTIDE SEQUENCE [LARGE SCALE GENOMIC DNA]</scope>
</reference>
<evidence type="ECO:0000313" key="2">
    <source>
        <dbReference type="Proteomes" id="UP001060085"/>
    </source>
</evidence>
<dbReference type="EMBL" id="CM044708">
    <property type="protein sequence ID" value="KAI5648445.1"/>
    <property type="molecule type" value="Genomic_DNA"/>
</dbReference>
<accession>A0ACB9ZPU0</accession>
<comment type="caution">
    <text evidence="1">The sequence shown here is derived from an EMBL/GenBank/DDBJ whole genome shotgun (WGS) entry which is preliminary data.</text>
</comment>
<proteinExistence type="predicted"/>
<name>A0ACB9ZPU0_CATRO</name>
<protein>
    <submittedName>
        <fullName evidence="1">Uncharacterized protein</fullName>
    </submittedName>
</protein>
<evidence type="ECO:0000313" key="1">
    <source>
        <dbReference type="EMBL" id="KAI5648445.1"/>
    </source>
</evidence>
<keyword evidence="2" id="KW-1185">Reference proteome</keyword>
<gene>
    <name evidence="1" type="ORF">M9H77_34450</name>
</gene>